<keyword evidence="3" id="KW-1185">Reference proteome</keyword>
<keyword evidence="1" id="KW-0732">Signal</keyword>
<protein>
    <submittedName>
        <fullName evidence="2">Uncharacterized protein</fullName>
    </submittedName>
</protein>
<comment type="caution">
    <text evidence="2">The sequence shown here is derived from an EMBL/GenBank/DDBJ whole genome shotgun (WGS) entry which is preliminary data.</text>
</comment>
<dbReference type="AlphaFoldDB" id="A0AAP0JKS9"/>
<feature type="chain" id="PRO_5042942685" evidence="1">
    <location>
        <begin position="17"/>
        <end position="102"/>
    </location>
</feature>
<evidence type="ECO:0000313" key="3">
    <source>
        <dbReference type="Proteomes" id="UP001420932"/>
    </source>
</evidence>
<evidence type="ECO:0000313" key="2">
    <source>
        <dbReference type="EMBL" id="KAK9135301.1"/>
    </source>
</evidence>
<gene>
    <name evidence="2" type="ORF">Syun_014631</name>
</gene>
<reference evidence="2 3" key="1">
    <citation type="submission" date="2024-01" db="EMBL/GenBank/DDBJ databases">
        <title>Genome assemblies of Stephania.</title>
        <authorList>
            <person name="Yang L."/>
        </authorList>
    </citation>
    <scope>NUCLEOTIDE SEQUENCE [LARGE SCALE GENOMIC DNA]</scope>
    <source>
        <strain evidence="2">YNDBR</strain>
        <tissue evidence="2">Leaf</tissue>
    </source>
</reference>
<sequence length="102" mass="11852">MWLSLLKLSISTYLQSWMNQTTFTRKVQVKAVIKAFGLSFLVTEDRVFQTRHYLLWNKHQKMMRSTLQVSCKKAKLDKGLESLSVMQCRKKSYEGPCNCVGA</sequence>
<accession>A0AAP0JKS9</accession>
<feature type="signal peptide" evidence="1">
    <location>
        <begin position="1"/>
        <end position="16"/>
    </location>
</feature>
<name>A0AAP0JKS9_9MAGN</name>
<organism evidence="2 3">
    <name type="scientific">Stephania yunnanensis</name>
    <dbReference type="NCBI Taxonomy" id="152371"/>
    <lineage>
        <taxon>Eukaryota</taxon>
        <taxon>Viridiplantae</taxon>
        <taxon>Streptophyta</taxon>
        <taxon>Embryophyta</taxon>
        <taxon>Tracheophyta</taxon>
        <taxon>Spermatophyta</taxon>
        <taxon>Magnoliopsida</taxon>
        <taxon>Ranunculales</taxon>
        <taxon>Menispermaceae</taxon>
        <taxon>Menispermoideae</taxon>
        <taxon>Cissampelideae</taxon>
        <taxon>Stephania</taxon>
    </lineage>
</organism>
<proteinExistence type="predicted"/>
<dbReference type="Proteomes" id="UP001420932">
    <property type="component" value="Unassembled WGS sequence"/>
</dbReference>
<dbReference type="EMBL" id="JBBNAF010000006">
    <property type="protein sequence ID" value="KAK9135301.1"/>
    <property type="molecule type" value="Genomic_DNA"/>
</dbReference>
<evidence type="ECO:0000256" key="1">
    <source>
        <dbReference type="SAM" id="SignalP"/>
    </source>
</evidence>